<keyword evidence="1" id="KW-0812">Transmembrane</keyword>
<dbReference type="Proteomes" id="UP001549366">
    <property type="component" value="Unassembled WGS sequence"/>
</dbReference>
<dbReference type="PANTHER" id="PTHR40940:SF1">
    <property type="entry name" value="PROTEIN BATD"/>
    <property type="match status" value="1"/>
</dbReference>
<dbReference type="InterPro" id="IPR025738">
    <property type="entry name" value="BatD"/>
</dbReference>
<sequence>MVTSALYELLTRLTTKRLMATRSLTAVNSLMALLLFMFAGSALAATFTATVDRTIIAPYETLDLTLRTDKSTDLSPDLSALNQDFEVVTTRQNRQIRIVNGQTESWFDWIVTLAPKHEGHLTIPALKLGNLSSEPIRIQVQKDSSTGNNVSPVFMRTEVDNEFVYVQQQVVLTLRVFYRVNLYDDSRLSPLNIEGAIVQQLGDTRKYETIIDGKRYGVFELKFAIHPQKTGPMEIPELVFNGTMAERNDPFGSMFSLSNGKPVVARSAEIILNVQPQPASYSGRAWLPASDLSLSESWSQDLNDGVHVGDAITRTITVEADGLTSAQLPTIPKPRLQNANIYPDQSKTEDTPTDTGIIGKRMDAVAIIPTQPGNMTLPALRYSWFDVTSNEEKVAELPARTIRVLPAANAAAIPALPAATPIDKARADSQTADCPPPEVMETTSPTTGNAYLWPFLTGLFALLWLISTSLWLLARRQRIPVITDTVQEDRQHQSEADAFKLFREGCEQRNVNEVKLALTTWCQSLFNEQHLSTVERCLTKLGSTELRALFQQMDSAVYSPDKSDAPFPDILRECEKLRNQHLKQTKKNDSLPGLYPTD</sequence>
<name>A0ABV2SLX9_9GAMM</name>
<gene>
    <name evidence="3" type="ORF">V5J35_003940</name>
</gene>
<feature type="chain" id="PRO_5045611161" description="Protein BatD" evidence="2">
    <location>
        <begin position="45"/>
        <end position="598"/>
    </location>
</feature>
<feature type="transmembrane region" description="Helical" evidence="1">
    <location>
        <begin position="451"/>
        <end position="473"/>
    </location>
</feature>
<dbReference type="EMBL" id="JBEWTB010000002">
    <property type="protein sequence ID" value="MET4758748.1"/>
    <property type="molecule type" value="Genomic_DNA"/>
</dbReference>
<protein>
    <recommendedName>
        <fullName evidence="5">Protein BatD</fullName>
    </recommendedName>
</protein>
<evidence type="ECO:0000313" key="4">
    <source>
        <dbReference type="Proteomes" id="UP001549366"/>
    </source>
</evidence>
<keyword evidence="1" id="KW-0472">Membrane</keyword>
<evidence type="ECO:0000313" key="3">
    <source>
        <dbReference type="EMBL" id="MET4758748.1"/>
    </source>
</evidence>
<accession>A0ABV2SLX9</accession>
<evidence type="ECO:0000256" key="1">
    <source>
        <dbReference type="SAM" id="Phobius"/>
    </source>
</evidence>
<proteinExistence type="predicted"/>
<dbReference type="RefSeq" id="WP_354008804.1">
    <property type="nucleotide sequence ID" value="NZ_JBEWTA010000001.1"/>
</dbReference>
<keyword evidence="4" id="KW-1185">Reference proteome</keyword>
<keyword evidence="1" id="KW-1133">Transmembrane helix</keyword>
<keyword evidence="2" id="KW-0732">Signal</keyword>
<reference evidence="3 4" key="1">
    <citation type="submission" date="2024-06" db="EMBL/GenBank/DDBJ databases">
        <title>Genomic Encyclopedia of Type Strains, Phase V (KMG-V): Genome sequencing to study the core and pangenomes of soil and plant-associated prokaryotes.</title>
        <authorList>
            <person name="Whitman W."/>
        </authorList>
    </citation>
    <scope>NUCLEOTIDE SEQUENCE [LARGE SCALE GENOMIC DNA]</scope>
    <source>
        <strain evidence="3 4">NE40</strain>
    </source>
</reference>
<dbReference type="Pfam" id="PF13584">
    <property type="entry name" value="BatD"/>
    <property type="match status" value="1"/>
</dbReference>
<comment type="caution">
    <text evidence="3">The sequence shown here is derived from an EMBL/GenBank/DDBJ whole genome shotgun (WGS) entry which is preliminary data.</text>
</comment>
<evidence type="ECO:0000256" key="2">
    <source>
        <dbReference type="SAM" id="SignalP"/>
    </source>
</evidence>
<feature type="signal peptide" evidence="2">
    <location>
        <begin position="1"/>
        <end position="44"/>
    </location>
</feature>
<organism evidence="3 4">
    <name type="scientific">Endozoicomonas lisbonensis</name>
    <dbReference type="NCBI Taxonomy" id="3120522"/>
    <lineage>
        <taxon>Bacteria</taxon>
        <taxon>Pseudomonadati</taxon>
        <taxon>Pseudomonadota</taxon>
        <taxon>Gammaproteobacteria</taxon>
        <taxon>Oceanospirillales</taxon>
        <taxon>Endozoicomonadaceae</taxon>
        <taxon>Endozoicomonas</taxon>
    </lineage>
</organism>
<dbReference type="PANTHER" id="PTHR40940">
    <property type="entry name" value="PROTEIN BATD-RELATED"/>
    <property type="match status" value="1"/>
</dbReference>
<evidence type="ECO:0008006" key="5">
    <source>
        <dbReference type="Google" id="ProtNLM"/>
    </source>
</evidence>